<dbReference type="InParanoid" id="D3B5L9"/>
<dbReference type="GO" id="GO:0008160">
    <property type="term" value="F:protein tyrosine phosphatase activator activity"/>
    <property type="evidence" value="ECO:0007669"/>
    <property type="project" value="TreeGrafter"/>
</dbReference>
<proteinExistence type="inferred from homology"/>
<dbReference type="InterPro" id="IPR004327">
    <property type="entry name" value="Phstyr_phstse_ac"/>
</dbReference>
<dbReference type="SUPFAM" id="SSF140984">
    <property type="entry name" value="PTPA-like"/>
    <property type="match status" value="1"/>
</dbReference>
<comment type="subcellular location">
    <subcellularLocation>
        <location evidence="1">Cytoplasm</location>
    </subcellularLocation>
</comment>
<evidence type="ECO:0000256" key="1">
    <source>
        <dbReference type="RuleBase" id="RU361210"/>
    </source>
</evidence>
<sequence length="351" mass="39650">MNTLKLHLSPTLDAYDHFECVSKLSNDVDLKQLATLFSKDQIGQWKIPTKYINSRRDLKVFQSSTLYNELLKFIIQLSLSVQGMPNDKDIQISDNVNRFKQLLDKLLGFINEIPPKPKRTRFGNESFVEWFDKLEKESPVLCRDLIGGAVDDLWLSENPENHVHTYDELAVLSRYSSQAVLRLHRSDASSPAGLLARASGLTRCLGTGRLPLPAVPLWLVATHRTLTHPSQVDTKRRDCRLVFAALHVSAVHPLYQPGQDRIAHGALANARRYQRRQELVQGERGNDQNVQKRTAWQAAGNATLFHGNASRIETPIKQHNESSDIFKTIGTHQQQASVAKIINLNVQIINS</sequence>
<protein>
    <recommendedName>
        <fullName evidence="1">Serine/threonine-protein phosphatase 2A activator</fullName>
        <ecNumber evidence="1">5.2.1.8</ecNumber>
    </recommendedName>
    <alternativeName>
        <fullName evidence="1">Phosphotyrosyl phosphatase activator</fullName>
    </alternativeName>
</protein>
<keyword evidence="1" id="KW-0697">Rotamase</keyword>
<comment type="function">
    <text evidence="1">PPIases accelerate the folding of proteins. It catalyzes the cis-trans isomerization of proline imidic peptide bonds in oligopeptides.</text>
</comment>
<dbReference type="RefSeq" id="XP_020435284.1">
    <property type="nucleotide sequence ID" value="XM_020574870.1"/>
</dbReference>
<gene>
    <name evidence="2" type="ORF">PPL_03957</name>
</gene>
<dbReference type="EC" id="5.2.1.8" evidence="1"/>
<keyword evidence="1" id="KW-0963">Cytoplasm</keyword>
<dbReference type="GeneID" id="31359444"/>
<evidence type="ECO:0000313" key="2">
    <source>
        <dbReference type="EMBL" id="EFA83167.1"/>
    </source>
</evidence>
<dbReference type="GO" id="GO:0000159">
    <property type="term" value="C:protein phosphatase type 2A complex"/>
    <property type="evidence" value="ECO:0007669"/>
    <property type="project" value="TreeGrafter"/>
</dbReference>
<comment type="caution">
    <text evidence="2">The sequence shown here is derived from an EMBL/GenBank/DDBJ whole genome shotgun (WGS) entry which is preliminary data.</text>
</comment>
<accession>D3B5L9</accession>
<dbReference type="InterPro" id="IPR037218">
    <property type="entry name" value="PTPA_sf"/>
</dbReference>
<dbReference type="EMBL" id="ADBJ01000017">
    <property type="protein sequence ID" value="EFA83167.1"/>
    <property type="molecule type" value="Genomic_DNA"/>
</dbReference>
<dbReference type="STRING" id="670386.D3B5L9"/>
<dbReference type="GO" id="GO:0005737">
    <property type="term" value="C:cytoplasm"/>
    <property type="evidence" value="ECO:0007669"/>
    <property type="project" value="UniProtKB-SubCell"/>
</dbReference>
<dbReference type="AlphaFoldDB" id="D3B5L9"/>
<dbReference type="GO" id="GO:0007052">
    <property type="term" value="P:mitotic spindle organization"/>
    <property type="evidence" value="ECO:0007669"/>
    <property type="project" value="TreeGrafter"/>
</dbReference>
<reference evidence="2 3" key="1">
    <citation type="journal article" date="2011" name="Genome Res.">
        <title>Phylogeny-wide analysis of social amoeba genomes highlights ancient origins for complex intercellular communication.</title>
        <authorList>
            <person name="Heidel A.J."/>
            <person name="Lawal H.M."/>
            <person name="Felder M."/>
            <person name="Schilde C."/>
            <person name="Helps N.R."/>
            <person name="Tunggal B."/>
            <person name="Rivero F."/>
            <person name="John U."/>
            <person name="Schleicher M."/>
            <person name="Eichinger L."/>
            <person name="Platzer M."/>
            <person name="Noegel A.A."/>
            <person name="Schaap P."/>
            <person name="Gloeckner G."/>
        </authorList>
    </citation>
    <scope>NUCLEOTIDE SEQUENCE [LARGE SCALE GENOMIC DNA]</scope>
    <source>
        <strain evidence="3">ATCC 26659 / Pp 5 / PN500</strain>
    </source>
</reference>
<keyword evidence="1" id="KW-0413">Isomerase</keyword>
<evidence type="ECO:0000313" key="3">
    <source>
        <dbReference type="Proteomes" id="UP000001396"/>
    </source>
</evidence>
<name>D3B5L9_HETP5</name>
<comment type="similarity">
    <text evidence="1">Belongs to the PTPA-type PPIase family.</text>
</comment>
<keyword evidence="3" id="KW-1185">Reference proteome</keyword>
<comment type="catalytic activity">
    <reaction evidence="1">
        <text>[protein]-peptidylproline (omega=180) = [protein]-peptidylproline (omega=0)</text>
        <dbReference type="Rhea" id="RHEA:16237"/>
        <dbReference type="Rhea" id="RHEA-COMP:10747"/>
        <dbReference type="Rhea" id="RHEA-COMP:10748"/>
        <dbReference type="ChEBI" id="CHEBI:83833"/>
        <dbReference type="ChEBI" id="CHEBI:83834"/>
        <dbReference type="EC" id="5.2.1.8"/>
    </reaction>
</comment>
<dbReference type="PANTHER" id="PTHR10012">
    <property type="entry name" value="SERINE/THREONINE-PROTEIN PHOSPHATASE 2A REGULATORY SUBUNIT B"/>
    <property type="match status" value="1"/>
</dbReference>
<dbReference type="Proteomes" id="UP000001396">
    <property type="component" value="Unassembled WGS sequence"/>
</dbReference>
<dbReference type="Pfam" id="PF03095">
    <property type="entry name" value="PTPA"/>
    <property type="match status" value="1"/>
</dbReference>
<dbReference type="GO" id="GO:0005634">
    <property type="term" value="C:nucleus"/>
    <property type="evidence" value="ECO:0007669"/>
    <property type="project" value="TreeGrafter"/>
</dbReference>
<dbReference type="PANTHER" id="PTHR10012:SF1">
    <property type="entry name" value="SERINE_THREONINE-PROTEIN PHOSPHATASE 2A ACTIVATOR 2-RELATED"/>
    <property type="match status" value="1"/>
</dbReference>
<dbReference type="GO" id="GO:0003755">
    <property type="term" value="F:peptidyl-prolyl cis-trans isomerase activity"/>
    <property type="evidence" value="ECO:0007669"/>
    <property type="project" value="UniProtKB-KW"/>
</dbReference>
<organism evidence="2 3">
    <name type="scientific">Heterostelium pallidum (strain ATCC 26659 / Pp 5 / PN500)</name>
    <name type="common">Cellular slime mold</name>
    <name type="synonym">Polysphondylium pallidum</name>
    <dbReference type="NCBI Taxonomy" id="670386"/>
    <lineage>
        <taxon>Eukaryota</taxon>
        <taxon>Amoebozoa</taxon>
        <taxon>Evosea</taxon>
        <taxon>Eumycetozoa</taxon>
        <taxon>Dictyostelia</taxon>
        <taxon>Acytosteliales</taxon>
        <taxon>Acytosteliaceae</taxon>
        <taxon>Heterostelium</taxon>
    </lineage>
</organism>